<comment type="similarity">
    <text evidence="2 4">Belongs to the acetyltransferase family. GNA1 subfamily.</text>
</comment>
<dbReference type="Proteomes" id="UP000594262">
    <property type="component" value="Unplaced"/>
</dbReference>
<dbReference type="InterPro" id="IPR016181">
    <property type="entry name" value="Acyl_CoA_acyltransferase"/>
</dbReference>
<dbReference type="PANTHER" id="PTHR13355">
    <property type="entry name" value="GLUCOSAMINE 6-PHOSPHATE N-ACETYLTRANSFERASE"/>
    <property type="match status" value="1"/>
</dbReference>
<dbReference type="PANTHER" id="PTHR13355:SF11">
    <property type="entry name" value="GLUCOSAMINE 6-PHOSPHATE N-ACETYLTRANSFERASE"/>
    <property type="match status" value="1"/>
</dbReference>
<reference evidence="6" key="1">
    <citation type="submission" date="2021-01" db="UniProtKB">
        <authorList>
            <consortium name="EnsemblMetazoa"/>
        </authorList>
    </citation>
    <scope>IDENTIFICATION</scope>
</reference>
<evidence type="ECO:0000313" key="7">
    <source>
        <dbReference type="Proteomes" id="UP000594262"/>
    </source>
</evidence>
<dbReference type="UniPathway" id="UPA00113">
    <property type="reaction ID" value="UER00529"/>
</dbReference>
<dbReference type="CDD" id="cd04301">
    <property type="entry name" value="NAT_SF"/>
    <property type="match status" value="1"/>
</dbReference>
<sequence>MSKKSSGLHCDSEYLFDAEILKRLDFTDTSCWKKNNISVNSPGENLKVRPLHIMDHHKEYPALMSELTVVGDVSDEKFQTRFKEMRSCSQTYFIVVIEDTSMNKCAGSGTLVIEKHLNRKVKLVSRGRVEDIVVLASHRGRQLGKLMLETLVLLGKSVGCDEISLECKDPLIRFYNQFGFVLQKNENYMQLRYENKDH</sequence>
<dbReference type="Gene3D" id="3.40.630.30">
    <property type="match status" value="1"/>
</dbReference>
<proteinExistence type="inferred from homology"/>
<dbReference type="AlphaFoldDB" id="A0A7M5TRN3"/>
<feature type="domain" description="N-acetyltransferase" evidence="5">
    <location>
        <begin position="46"/>
        <end position="194"/>
    </location>
</feature>
<dbReference type="RefSeq" id="XP_066921993.1">
    <property type="nucleotide sequence ID" value="XM_067065892.1"/>
</dbReference>
<keyword evidence="7" id="KW-1185">Reference proteome</keyword>
<evidence type="ECO:0000313" key="6">
    <source>
        <dbReference type="EnsemblMetazoa" id="CLYHEMP000831.1"/>
    </source>
</evidence>
<dbReference type="Pfam" id="PF00583">
    <property type="entry name" value="Acetyltransf_1"/>
    <property type="match status" value="1"/>
</dbReference>
<name>A0A7M5TRN3_9CNID</name>
<evidence type="ECO:0000259" key="5">
    <source>
        <dbReference type="PROSITE" id="PS51186"/>
    </source>
</evidence>
<dbReference type="InterPro" id="IPR039143">
    <property type="entry name" value="GNPNAT1-like"/>
</dbReference>
<dbReference type="PROSITE" id="PS51186">
    <property type="entry name" value="GNAT"/>
    <property type="match status" value="1"/>
</dbReference>
<organism evidence="6 7">
    <name type="scientific">Clytia hemisphaerica</name>
    <dbReference type="NCBI Taxonomy" id="252671"/>
    <lineage>
        <taxon>Eukaryota</taxon>
        <taxon>Metazoa</taxon>
        <taxon>Cnidaria</taxon>
        <taxon>Hydrozoa</taxon>
        <taxon>Hydroidolina</taxon>
        <taxon>Leptothecata</taxon>
        <taxon>Obeliida</taxon>
        <taxon>Clytiidae</taxon>
        <taxon>Clytia</taxon>
    </lineage>
</organism>
<comment type="pathway">
    <text evidence="1 4">Nucleotide-sugar biosynthesis; UDP-N-acetyl-alpha-D-glucosamine biosynthesis; N-acetyl-alpha-D-glucosamine 1-phosphate from alpha-D-glucosamine 6-phosphate (route I): step 1/2.</text>
</comment>
<keyword evidence="4" id="KW-0808">Transferase</keyword>
<comment type="catalytic activity">
    <reaction evidence="3 4">
        <text>D-glucosamine 6-phosphate + acetyl-CoA = N-acetyl-D-glucosamine 6-phosphate + CoA + H(+)</text>
        <dbReference type="Rhea" id="RHEA:10292"/>
        <dbReference type="ChEBI" id="CHEBI:15378"/>
        <dbReference type="ChEBI" id="CHEBI:57287"/>
        <dbReference type="ChEBI" id="CHEBI:57288"/>
        <dbReference type="ChEBI" id="CHEBI:57513"/>
        <dbReference type="ChEBI" id="CHEBI:58725"/>
        <dbReference type="EC" id="2.3.1.4"/>
    </reaction>
</comment>
<evidence type="ECO:0000256" key="2">
    <source>
        <dbReference type="ARBA" id="ARBA00006048"/>
    </source>
</evidence>
<dbReference type="EC" id="2.3.1.4" evidence="4"/>
<evidence type="ECO:0000256" key="1">
    <source>
        <dbReference type="ARBA" id="ARBA00004832"/>
    </source>
</evidence>
<dbReference type="OrthoDB" id="10039976at2759"/>
<dbReference type="GO" id="GO:0004343">
    <property type="term" value="F:glucosamine 6-phosphate N-acetyltransferase activity"/>
    <property type="evidence" value="ECO:0007669"/>
    <property type="project" value="UniProtKB-UniRule"/>
</dbReference>
<dbReference type="InterPro" id="IPR000182">
    <property type="entry name" value="GNAT_dom"/>
</dbReference>
<dbReference type="GO" id="GO:0006048">
    <property type="term" value="P:UDP-N-acetylglucosamine biosynthetic process"/>
    <property type="evidence" value="ECO:0007669"/>
    <property type="project" value="UniProtKB-UniRule"/>
</dbReference>
<dbReference type="GeneID" id="136809367"/>
<evidence type="ECO:0000256" key="3">
    <source>
        <dbReference type="ARBA" id="ARBA00048964"/>
    </source>
</evidence>
<protein>
    <recommendedName>
        <fullName evidence="4">Glucosamine 6-phosphate N-acetyltransferase</fullName>
        <ecNumber evidence="4">2.3.1.4</ecNumber>
    </recommendedName>
</protein>
<dbReference type="EnsemblMetazoa" id="CLYHEMT000831.1">
    <property type="protein sequence ID" value="CLYHEMP000831.1"/>
    <property type="gene ID" value="CLYHEMG000831"/>
</dbReference>
<dbReference type="SUPFAM" id="SSF55729">
    <property type="entry name" value="Acyl-CoA N-acyltransferases (Nat)"/>
    <property type="match status" value="1"/>
</dbReference>
<evidence type="ECO:0000256" key="4">
    <source>
        <dbReference type="RuleBase" id="RU365086"/>
    </source>
</evidence>
<accession>A0A7M5TRN3</accession>
<keyword evidence="4" id="KW-0012">Acyltransferase</keyword>